<name>A0A1T4LBN8_9FIRM</name>
<gene>
    <name evidence="3" type="ORF">SAMN02745110_00776</name>
</gene>
<dbReference type="Gene3D" id="3.30.70.270">
    <property type="match status" value="1"/>
</dbReference>
<reference evidence="3 4" key="1">
    <citation type="submission" date="2017-02" db="EMBL/GenBank/DDBJ databases">
        <authorList>
            <person name="Peterson S.W."/>
        </authorList>
    </citation>
    <scope>NUCLEOTIDE SEQUENCE [LARGE SCALE GENOMIC DNA]</scope>
    <source>
        <strain evidence="3 4">ATCC 17233</strain>
    </source>
</reference>
<feature type="transmembrane region" description="Helical" evidence="1">
    <location>
        <begin position="179"/>
        <end position="199"/>
    </location>
</feature>
<dbReference type="SMART" id="SM00267">
    <property type="entry name" value="GGDEF"/>
    <property type="match status" value="1"/>
</dbReference>
<dbReference type="InterPro" id="IPR050469">
    <property type="entry name" value="Diguanylate_Cyclase"/>
</dbReference>
<dbReference type="InterPro" id="IPR043128">
    <property type="entry name" value="Rev_trsase/Diguanyl_cyclase"/>
</dbReference>
<keyword evidence="1" id="KW-1133">Transmembrane helix</keyword>
<feature type="domain" description="GGDEF" evidence="2">
    <location>
        <begin position="249"/>
        <end position="381"/>
    </location>
</feature>
<feature type="transmembrane region" description="Helical" evidence="1">
    <location>
        <begin position="6"/>
        <end position="26"/>
    </location>
</feature>
<dbReference type="Proteomes" id="UP000189857">
    <property type="component" value="Unassembled WGS sequence"/>
</dbReference>
<keyword evidence="4" id="KW-1185">Reference proteome</keyword>
<protein>
    <submittedName>
        <fullName evidence="3">Diguanylate cyclase (GGDEF) domain-containing protein</fullName>
    </submittedName>
</protein>
<dbReference type="GO" id="GO:0052621">
    <property type="term" value="F:diguanylate cyclase activity"/>
    <property type="evidence" value="ECO:0007669"/>
    <property type="project" value="TreeGrafter"/>
</dbReference>
<dbReference type="PANTHER" id="PTHR45138">
    <property type="entry name" value="REGULATORY COMPONENTS OF SENSORY TRANSDUCTION SYSTEM"/>
    <property type="match status" value="1"/>
</dbReference>
<dbReference type="RefSeq" id="WP_159444075.1">
    <property type="nucleotide sequence ID" value="NZ_FMTO01000005.1"/>
</dbReference>
<dbReference type="AlphaFoldDB" id="A0A1T4LBN8"/>
<dbReference type="InterPro" id="IPR029787">
    <property type="entry name" value="Nucleotide_cyclase"/>
</dbReference>
<dbReference type="CDD" id="cd01949">
    <property type="entry name" value="GGDEF"/>
    <property type="match status" value="1"/>
</dbReference>
<dbReference type="PANTHER" id="PTHR45138:SF9">
    <property type="entry name" value="DIGUANYLATE CYCLASE DGCM-RELATED"/>
    <property type="match status" value="1"/>
</dbReference>
<dbReference type="Pfam" id="PF00990">
    <property type="entry name" value="GGDEF"/>
    <property type="match status" value="1"/>
</dbReference>
<evidence type="ECO:0000313" key="4">
    <source>
        <dbReference type="Proteomes" id="UP000189857"/>
    </source>
</evidence>
<keyword evidence="1" id="KW-0812">Transmembrane</keyword>
<dbReference type="EMBL" id="FUXA01000005">
    <property type="protein sequence ID" value="SJZ52043.1"/>
    <property type="molecule type" value="Genomic_DNA"/>
</dbReference>
<accession>A0A1T4LBN8</accession>
<feature type="transmembrane region" description="Helical" evidence="1">
    <location>
        <begin position="147"/>
        <end position="167"/>
    </location>
</feature>
<dbReference type="InterPro" id="IPR000160">
    <property type="entry name" value="GGDEF_dom"/>
</dbReference>
<dbReference type="SUPFAM" id="SSF55073">
    <property type="entry name" value="Nucleotide cyclase"/>
    <property type="match status" value="1"/>
</dbReference>
<dbReference type="NCBIfam" id="TIGR00254">
    <property type="entry name" value="GGDEF"/>
    <property type="match status" value="1"/>
</dbReference>
<sequence>MSSLNIQSIIVNDAVGVVLLIIILVTKGWSLPARKKESYMLFGMILVSITNCIADAVVACFDGKPGTLSNWIAYAGNTYLYLYNLLIGIGVIYIISKHIDKVIYVNQVIFFTIITSLEVVILIINFFKPVVFKISSENVYHREKLYYLYVVAGFGLIIYGYMIYLYGKLKSASVRYFPAWQFLLPILLSAVTQTLIYGISLQPVSFAIAFSAMVICLQNECIFIDKLTGVYNRYELDKLQKSFIKKRKERVGAIMIDMNDFKSINDNYSHTEGDNALVEFADILTNSIKTEGVVIRFAGDEFVVILRRFKSESLDPYIESIRNALNERNNTSKKPYKLSAAIGGDIFDYKNVSEGDFMKHIDALMYKDKDDYYAKTGNKRR</sequence>
<keyword evidence="1" id="KW-0472">Membrane</keyword>
<feature type="transmembrane region" description="Helical" evidence="1">
    <location>
        <begin position="38"/>
        <end position="59"/>
    </location>
</feature>
<organism evidence="3 4">
    <name type="scientific">Eubacterium ruminantium</name>
    <dbReference type="NCBI Taxonomy" id="42322"/>
    <lineage>
        <taxon>Bacteria</taxon>
        <taxon>Bacillati</taxon>
        <taxon>Bacillota</taxon>
        <taxon>Clostridia</taxon>
        <taxon>Eubacteriales</taxon>
        <taxon>Eubacteriaceae</taxon>
        <taxon>Eubacterium</taxon>
    </lineage>
</organism>
<dbReference type="PROSITE" id="PS50887">
    <property type="entry name" value="GGDEF"/>
    <property type="match status" value="1"/>
</dbReference>
<feature type="transmembrane region" description="Helical" evidence="1">
    <location>
        <begin position="108"/>
        <end position="127"/>
    </location>
</feature>
<evidence type="ECO:0000313" key="3">
    <source>
        <dbReference type="EMBL" id="SJZ52043.1"/>
    </source>
</evidence>
<evidence type="ECO:0000259" key="2">
    <source>
        <dbReference type="PROSITE" id="PS50887"/>
    </source>
</evidence>
<evidence type="ECO:0000256" key="1">
    <source>
        <dbReference type="SAM" id="Phobius"/>
    </source>
</evidence>
<proteinExistence type="predicted"/>
<feature type="transmembrane region" description="Helical" evidence="1">
    <location>
        <begin position="79"/>
        <end position="96"/>
    </location>
</feature>